<accession>A0A0U5F2A6</accession>
<dbReference type="AlphaFoldDB" id="A0A0U5F2A6"/>
<name>A0A0U5F2A6_9PROT</name>
<reference evidence="2" key="1">
    <citation type="submission" date="2014-09" db="EMBL/GenBank/DDBJ databases">
        <authorList>
            <person name="Illeghems K.G."/>
        </authorList>
    </citation>
    <scope>NUCLEOTIDE SEQUENCE [LARGE SCALE GENOMIC DNA]</scope>
    <source>
        <strain evidence="2">LMG 23848T</strain>
    </source>
</reference>
<evidence type="ECO:0000313" key="1">
    <source>
        <dbReference type="EMBL" id="CEF53632.1"/>
    </source>
</evidence>
<dbReference type="Proteomes" id="UP000068250">
    <property type="component" value="Chromosome I"/>
</dbReference>
<sequence>MSVIPVQQGVGGWRNHGGCYGEGTLFGQGAPPHNTCHKGRSAPPAPRRAMKARTLAALLPNVTAPAFRRRSPTGAMLFASWPDIVGPAHAAVTSPHRLSTGTLTVACAGPVAMELQHQADMLMARINTWCGEPLVARLRFVQDPTAGIRRKKILRKGPAPTCSLPNIDDESLRTALERLGTGILQDTTKKT</sequence>
<dbReference type="PANTHER" id="PTHR36456:SF1">
    <property type="entry name" value="UPF0232 PROTEIN SCO3875"/>
    <property type="match status" value="1"/>
</dbReference>
<evidence type="ECO:0008006" key="3">
    <source>
        <dbReference type="Google" id="ProtNLM"/>
    </source>
</evidence>
<evidence type="ECO:0000313" key="2">
    <source>
        <dbReference type="Proteomes" id="UP000068250"/>
    </source>
</evidence>
<protein>
    <recommendedName>
        <fullName evidence="3">DUF721 domain-containing protein</fullName>
    </recommendedName>
</protein>
<dbReference type="Pfam" id="PF05258">
    <property type="entry name" value="DciA"/>
    <property type="match status" value="1"/>
</dbReference>
<proteinExistence type="predicted"/>
<dbReference type="STRING" id="431306.AGA_324"/>
<dbReference type="InterPro" id="IPR007922">
    <property type="entry name" value="DciA-like"/>
</dbReference>
<dbReference type="PANTHER" id="PTHR36456">
    <property type="entry name" value="UPF0232 PROTEIN SCO3875"/>
    <property type="match status" value="1"/>
</dbReference>
<organism evidence="1 2">
    <name type="scientific">Acetobacter ghanensis</name>
    <dbReference type="NCBI Taxonomy" id="431306"/>
    <lineage>
        <taxon>Bacteria</taxon>
        <taxon>Pseudomonadati</taxon>
        <taxon>Pseudomonadota</taxon>
        <taxon>Alphaproteobacteria</taxon>
        <taxon>Acetobacterales</taxon>
        <taxon>Acetobacteraceae</taxon>
        <taxon>Acetobacter</taxon>
    </lineage>
</organism>
<gene>
    <name evidence="1" type="ORF">AGA_324</name>
</gene>
<dbReference type="PATRIC" id="fig|431306.5.peg.276"/>
<dbReference type="EMBL" id="LN609302">
    <property type="protein sequence ID" value="CEF53632.1"/>
    <property type="molecule type" value="Genomic_DNA"/>
</dbReference>